<evidence type="ECO:0008006" key="4">
    <source>
        <dbReference type="Google" id="ProtNLM"/>
    </source>
</evidence>
<keyword evidence="3" id="KW-1185">Reference proteome</keyword>
<dbReference type="AlphaFoldDB" id="A0A1H6D1Q8"/>
<gene>
    <name evidence="2" type="ORF">SAMN05216223_11187</name>
</gene>
<dbReference type="EMBL" id="FNVU01000011">
    <property type="protein sequence ID" value="SEG79004.1"/>
    <property type="molecule type" value="Genomic_DNA"/>
</dbReference>
<proteinExistence type="predicted"/>
<sequence>MNRRRTATEPENPLPLPARSGGPATSTRSARRVRAAPATAVPAALAAVLLAASLTACGGVHRAWDCAKTAATIAGDVQDLEGNATNIGQVGDSSRRQDTVDSLDKLQKDLDRIGNRHDNPALDDAVTDLSDSVSHARTSALHGDNPDIGPIAGAAGHLTAACAQG</sequence>
<accession>A0A1H6D1Q8</accession>
<protein>
    <recommendedName>
        <fullName evidence="4">Secreted protein</fullName>
    </recommendedName>
</protein>
<evidence type="ECO:0000313" key="2">
    <source>
        <dbReference type="EMBL" id="SEG79004.1"/>
    </source>
</evidence>
<evidence type="ECO:0000313" key="3">
    <source>
        <dbReference type="Proteomes" id="UP000236754"/>
    </source>
</evidence>
<reference evidence="2 3" key="1">
    <citation type="submission" date="2016-10" db="EMBL/GenBank/DDBJ databases">
        <authorList>
            <person name="de Groot N.N."/>
        </authorList>
    </citation>
    <scope>NUCLEOTIDE SEQUENCE [LARGE SCALE GENOMIC DNA]</scope>
    <source>
        <strain evidence="2 3">CGMCC 4.2023</strain>
    </source>
</reference>
<feature type="region of interest" description="Disordered" evidence="1">
    <location>
        <begin position="1"/>
        <end position="30"/>
    </location>
</feature>
<dbReference type="RefSeq" id="WP_103888144.1">
    <property type="nucleotide sequence ID" value="NZ_FNVU01000011.1"/>
</dbReference>
<dbReference type="OrthoDB" id="3870331at2"/>
<name>A0A1H6D1Q8_9ACTN</name>
<dbReference type="Proteomes" id="UP000236754">
    <property type="component" value="Unassembled WGS sequence"/>
</dbReference>
<evidence type="ECO:0000256" key="1">
    <source>
        <dbReference type="SAM" id="MobiDB-lite"/>
    </source>
</evidence>
<organism evidence="2 3">
    <name type="scientific">Actinacidiphila yanglinensis</name>
    <dbReference type="NCBI Taxonomy" id="310779"/>
    <lineage>
        <taxon>Bacteria</taxon>
        <taxon>Bacillati</taxon>
        <taxon>Actinomycetota</taxon>
        <taxon>Actinomycetes</taxon>
        <taxon>Kitasatosporales</taxon>
        <taxon>Streptomycetaceae</taxon>
        <taxon>Actinacidiphila</taxon>
    </lineage>
</organism>